<feature type="domain" description="Zinc-ribbon" evidence="2">
    <location>
        <begin position="2"/>
        <end position="23"/>
    </location>
</feature>
<reference evidence="3" key="1">
    <citation type="submission" date="2020-10" db="EMBL/GenBank/DDBJ databases">
        <authorList>
            <person name="Gilroy R."/>
        </authorList>
    </citation>
    <scope>NUCLEOTIDE SEQUENCE</scope>
    <source>
        <strain evidence="3">ChiHjej12B11-29160</strain>
    </source>
</reference>
<comment type="caution">
    <text evidence="3">The sequence shown here is derived from an EMBL/GenBank/DDBJ whole genome shotgun (WGS) entry which is preliminary data.</text>
</comment>
<reference evidence="3" key="2">
    <citation type="journal article" date="2021" name="PeerJ">
        <title>Extensive microbial diversity within the chicken gut microbiome revealed by metagenomics and culture.</title>
        <authorList>
            <person name="Gilroy R."/>
            <person name="Ravi A."/>
            <person name="Getino M."/>
            <person name="Pursley I."/>
            <person name="Horton D.L."/>
            <person name="Alikhan N.F."/>
            <person name="Baker D."/>
            <person name="Gharbi K."/>
            <person name="Hall N."/>
            <person name="Watson M."/>
            <person name="Adriaenssens E.M."/>
            <person name="Foster-Nyarko E."/>
            <person name="Jarju S."/>
            <person name="Secka A."/>
            <person name="Antonio M."/>
            <person name="Oren A."/>
            <person name="Chaudhuri R.R."/>
            <person name="La Ragione R."/>
            <person name="Hildebrand F."/>
            <person name="Pallen M.J."/>
        </authorList>
    </citation>
    <scope>NUCLEOTIDE SEQUENCE</scope>
    <source>
        <strain evidence="3">ChiHjej12B11-29160</strain>
    </source>
</reference>
<keyword evidence="1" id="KW-0472">Membrane</keyword>
<dbReference type="Proteomes" id="UP000824078">
    <property type="component" value="Unassembled WGS sequence"/>
</dbReference>
<dbReference type="EMBL" id="DVMQ01000014">
    <property type="protein sequence ID" value="HIU24135.1"/>
    <property type="molecule type" value="Genomic_DNA"/>
</dbReference>
<evidence type="ECO:0000313" key="4">
    <source>
        <dbReference type="Proteomes" id="UP000824078"/>
    </source>
</evidence>
<sequence length="268" mass="27209">MFCPKCGSQQPDNAKFCGVCGYRFNTAQTNPPSQAGGIPGAAPGAQPYAGQPVASAIPVPNAIKQYGAIIAIALAAIVLAITILAPTVDSPLYSTLRSEASRQGADVSSTPGAVELGLIDFAGLASGLNSVSNLASISGGSDSTVTDTLGDISGTLGIVKIILIAWILVAVLIGISISTYKSNPAKLGKVLLITLAVEFILCVIWFFVVGEASNALTDAIGGKEVIDNMAELANLKGNTSMLGVSLWGWLATILSLVGGAAAFLNSRS</sequence>
<accession>A0A9D1HZJ1</accession>
<gene>
    <name evidence="3" type="ORF">IAD17_04375</name>
</gene>
<feature type="transmembrane region" description="Helical" evidence="1">
    <location>
        <begin position="246"/>
        <end position="264"/>
    </location>
</feature>
<dbReference type="InterPro" id="IPR026870">
    <property type="entry name" value="Zinc_ribbon_dom"/>
</dbReference>
<dbReference type="Pfam" id="PF13240">
    <property type="entry name" value="Zn_Ribbon_1"/>
    <property type="match status" value="1"/>
</dbReference>
<feature type="transmembrane region" description="Helical" evidence="1">
    <location>
        <begin position="190"/>
        <end position="208"/>
    </location>
</feature>
<keyword evidence="1" id="KW-0812">Transmembrane</keyword>
<feature type="transmembrane region" description="Helical" evidence="1">
    <location>
        <begin position="66"/>
        <end position="88"/>
    </location>
</feature>
<feature type="transmembrane region" description="Helical" evidence="1">
    <location>
        <begin position="158"/>
        <end position="178"/>
    </location>
</feature>
<evidence type="ECO:0000313" key="3">
    <source>
        <dbReference type="EMBL" id="HIU24135.1"/>
    </source>
</evidence>
<evidence type="ECO:0000256" key="1">
    <source>
        <dbReference type="SAM" id="Phobius"/>
    </source>
</evidence>
<proteinExistence type="predicted"/>
<name>A0A9D1HZJ1_9ACTN</name>
<organism evidence="3 4">
    <name type="scientific">Candidatus Coprovicinus avistercoris</name>
    <dbReference type="NCBI Taxonomy" id="2840754"/>
    <lineage>
        <taxon>Bacteria</taxon>
        <taxon>Bacillati</taxon>
        <taxon>Actinomycetota</taxon>
        <taxon>Coriobacteriia</taxon>
        <taxon>Coriobacteriales</taxon>
        <taxon>Coriobacteriaceae</taxon>
        <taxon>Coriobacteriaceae incertae sedis</taxon>
        <taxon>Candidatus Coprovicinus</taxon>
    </lineage>
</organism>
<protein>
    <submittedName>
        <fullName evidence="3">Zinc ribbon domain-containing protein</fullName>
    </submittedName>
</protein>
<evidence type="ECO:0000259" key="2">
    <source>
        <dbReference type="Pfam" id="PF13240"/>
    </source>
</evidence>
<keyword evidence="1" id="KW-1133">Transmembrane helix</keyword>
<dbReference type="AlphaFoldDB" id="A0A9D1HZJ1"/>